<sequence length="235" mass="24829">MKQRFSVVRFLVYLVGFTSLLLLRLAVSPDGQAGTAAFVACVASIAAGYMVYYASSEGYLRNLMSGVVVYLALVAVVAACPPFVLVLALWSIAGLVKRRHALLVHAMSSIVLFVLVFPMPLAQRIGMPELAGAPAGIAYLGFALGWSAWASRSPLKLGLFKFATMLLAVPLIASFVALVGGGMLSRPEHRVRNTMTRSRRSFPAPVPVPKMTPQLANPGTVTAGTAANALAALPD</sequence>
<keyword evidence="1" id="KW-0812">Transmembrane</keyword>
<name>A0A157ZQV6_9BURK</name>
<feature type="transmembrane region" description="Helical" evidence="1">
    <location>
        <begin position="130"/>
        <end position="150"/>
    </location>
</feature>
<dbReference type="Proteomes" id="UP000054903">
    <property type="component" value="Unassembled WGS sequence"/>
</dbReference>
<dbReference type="RefSeq" id="WP_061133271.1">
    <property type="nucleotide sequence ID" value="NZ_FCNX02000002.1"/>
</dbReference>
<feature type="transmembrane region" description="Helical" evidence="1">
    <location>
        <begin position="7"/>
        <end position="27"/>
    </location>
</feature>
<dbReference type="STRING" id="1777138.AWB77_00979"/>
<gene>
    <name evidence="2" type="ORF">AWB77_00979</name>
</gene>
<comment type="caution">
    <text evidence="2">The sequence shown here is derived from an EMBL/GenBank/DDBJ whole genome shotgun (WGS) entry which is preliminary data.</text>
</comment>
<feature type="transmembrane region" description="Helical" evidence="1">
    <location>
        <begin position="33"/>
        <end position="55"/>
    </location>
</feature>
<feature type="transmembrane region" description="Helical" evidence="1">
    <location>
        <begin position="67"/>
        <end position="93"/>
    </location>
</feature>
<keyword evidence="3" id="KW-1185">Reference proteome</keyword>
<evidence type="ECO:0000256" key="1">
    <source>
        <dbReference type="SAM" id="Phobius"/>
    </source>
</evidence>
<protein>
    <submittedName>
        <fullName evidence="2">Uncharacterized protein</fullName>
    </submittedName>
</protein>
<reference evidence="2" key="1">
    <citation type="submission" date="2016-01" db="EMBL/GenBank/DDBJ databases">
        <authorList>
            <person name="Peeters C."/>
        </authorList>
    </citation>
    <scope>NUCLEOTIDE SEQUENCE</scope>
    <source>
        <strain evidence="2">LMG 29320</strain>
    </source>
</reference>
<keyword evidence="1" id="KW-0472">Membrane</keyword>
<dbReference type="EMBL" id="FCNX02000002">
    <property type="protein sequence ID" value="SAK47885.1"/>
    <property type="molecule type" value="Genomic_DNA"/>
</dbReference>
<keyword evidence="1" id="KW-1133">Transmembrane helix</keyword>
<feature type="transmembrane region" description="Helical" evidence="1">
    <location>
        <begin position="99"/>
        <end position="118"/>
    </location>
</feature>
<organism evidence="2 3">
    <name type="scientific">Caballeronia fortuita</name>
    <dbReference type="NCBI Taxonomy" id="1777138"/>
    <lineage>
        <taxon>Bacteria</taxon>
        <taxon>Pseudomonadati</taxon>
        <taxon>Pseudomonadota</taxon>
        <taxon>Betaproteobacteria</taxon>
        <taxon>Burkholderiales</taxon>
        <taxon>Burkholderiaceae</taxon>
        <taxon>Caballeronia</taxon>
    </lineage>
</organism>
<accession>A0A157ZQV6</accession>
<evidence type="ECO:0000313" key="3">
    <source>
        <dbReference type="Proteomes" id="UP000054903"/>
    </source>
</evidence>
<evidence type="ECO:0000313" key="2">
    <source>
        <dbReference type="EMBL" id="SAK47885.1"/>
    </source>
</evidence>
<feature type="transmembrane region" description="Helical" evidence="1">
    <location>
        <begin position="162"/>
        <end position="185"/>
    </location>
</feature>
<proteinExistence type="predicted"/>
<dbReference type="AlphaFoldDB" id="A0A157ZQV6"/>